<reference evidence="3" key="1">
    <citation type="submission" date="2025-08" db="UniProtKB">
        <authorList>
            <consortium name="RefSeq"/>
        </authorList>
    </citation>
    <scope>IDENTIFICATION</scope>
    <source>
        <tissue evidence="3">Whole organism</tissue>
    </source>
</reference>
<organism evidence="2 3">
    <name type="scientific">Hyalella azteca</name>
    <name type="common">Amphipod</name>
    <dbReference type="NCBI Taxonomy" id="294128"/>
    <lineage>
        <taxon>Eukaryota</taxon>
        <taxon>Metazoa</taxon>
        <taxon>Ecdysozoa</taxon>
        <taxon>Arthropoda</taxon>
        <taxon>Crustacea</taxon>
        <taxon>Multicrustacea</taxon>
        <taxon>Malacostraca</taxon>
        <taxon>Eumalacostraca</taxon>
        <taxon>Peracarida</taxon>
        <taxon>Amphipoda</taxon>
        <taxon>Senticaudata</taxon>
        <taxon>Talitrida</taxon>
        <taxon>Talitroidea</taxon>
        <taxon>Hyalellidae</taxon>
        <taxon>Hyalella</taxon>
    </lineage>
</organism>
<dbReference type="RefSeq" id="XP_047739224.1">
    <property type="nucleotide sequence ID" value="XM_047883268.1"/>
</dbReference>
<dbReference type="KEGG" id="hazt:125178755"/>
<dbReference type="Proteomes" id="UP000694843">
    <property type="component" value="Unplaced"/>
</dbReference>
<dbReference type="Pfam" id="PF24556">
    <property type="entry name" value="SH3_Myosin-XVIIIa"/>
    <property type="match status" value="1"/>
</dbReference>
<feature type="non-terminal residue" evidence="3">
    <location>
        <position position="79"/>
    </location>
</feature>
<dbReference type="GeneID" id="125178755"/>
<dbReference type="InterPro" id="IPR057772">
    <property type="entry name" value="SH3_Myo18a"/>
</dbReference>
<sequence>MQARSEEQVAAALLEAERVWLVHRGGFCAARLLGDDASPAPPLGKLALKLEHSGDVIHVDEDDVEKANPSQFDRCEDLS</sequence>
<proteinExistence type="predicted"/>
<evidence type="ECO:0000313" key="3">
    <source>
        <dbReference type="RefSeq" id="XP_047739224.1"/>
    </source>
</evidence>
<protein>
    <submittedName>
        <fullName evidence="3">Unconventional myosin-XVIIIa-like</fullName>
    </submittedName>
</protein>
<keyword evidence="2" id="KW-1185">Reference proteome</keyword>
<gene>
    <name evidence="3" type="primary">LOC125178755</name>
</gene>
<dbReference type="OrthoDB" id="6366833at2759"/>
<dbReference type="AlphaFoldDB" id="A0A979FT00"/>
<name>A0A979FT00_HYAAZ</name>
<accession>A0A979FT00</accession>
<evidence type="ECO:0000259" key="1">
    <source>
        <dbReference type="Pfam" id="PF24556"/>
    </source>
</evidence>
<evidence type="ECO:0000313" key="2">
    <source>
        <dbReference type="Proteomes" id="UP000694843"/>
    </source>
</evidence>
<feature type="domain" description="Unconventional myosin-XVIIIa SH3" evidence="1">
    <location>
        <begin position="5"/>
        <end position="60"/>
    </location>
</feature>